<accession>A0ACC2FKY7</accession>
<gene>
    <name evidence="1" type="ORF">DPEC_G00288600</name>
</gene>
<comment type="caution">
    <text evidence="1">The sequence shown here is derived from an EMBL/GenBank/DDBJ whole genome shotgun (WGS) entry which is preliminary data.</text>
</comment>
<evidence type="ECO:0000313" key="2">
    <source>
        <dbReference type="Proteomes" id="UP001157502"/>
    </source>
</evidence>
<proteinExistence type="predicted"/>
<evidence type="ECO:0000313" key="1">
    <source>
        <dbReference type="EMBL" id="KAJ7991895.1"/>
    </source>
</evidence>
<reference evidence="1" key="1">
    <citation type="submission" date="2021-05" db="EMBL/GenBank/DDBJ databases">
        <authorList>
            <person name="Pan Q."/>
            <person name="Jouanno E."/>
            <person name="Zahm M."/>
            <person name="Klopp C."/>
            <person name="Cabau C."/>
            <person name="Louis A."/>
            <person name="Berthelot C."/>
            <person name="Parey E."/>
            <person name="Roest Crollius H."/>
            <person name="Montfort J."/>
            <person name="Robinson-Rechavi M."/>
            <person name="Bouchez O."/>
            <person name="Lampietro C."/>
            <person name="Lopez Roques C."/>
            <person name="Donnadieu C."/>
            <person name="Postlethwait J."/>
            <person name="Bobe J."/>
            <person name="Dillon D."/>
            <person name="Chandos A."/>
            <person name="von Hippel F."/>
            <person name="Guiguen Y."/>
        </authorList>
    </citation>
    <scope>NUCLEOTIDE SEQUENCE</scope>
    <source>
        <strain evidence="1">YG-Jan2019</strain>
    </source>
</reference>
<dbReference type="EMBL" id="CM055753">
    <property type="protein sequence ID" value="KAJ7991895.1"/>
    <property type="molecule type" value="Genomic_DNA"/>
</dbReference>
<organism evidence="1 2">
    <name type="scientific">Dallia pectoralis</name>
    <name type="common">Alaska blackfish</name>
    <dbReference type="NCBI Taxonomy" id="75939"/>
    <lineage>
        <taxon>Eukaryota</taxon>
        <taxon>Metazoa</taxon>
        <taxon>Chordata</taxon>
        <taxon>Craniata</taxon>
        <taxon>Vertebrata</taxon>
        <taxon>Euteleostomi</taxon>
        <taxon>Actinopterygii</taxon>
        <taxon>Neopterygii</taxon>
        <taxon>Teleostei</taxon>
        <taxon>Protacanthopterygii</taxon>
        <taxon>Esociformes</taxon>
        <taxon>Umbridae</taxon>
        <taxon>Dallia</taxon>
    </lineage>
</organism>
<sequence length="393" mass="45177">MDEGTHPFKYPFTDFLFTIGGLLCFVLDILLDVLAVGFFYLEGDYWYMGMLVFLLLSSSLLVQIFSFLWFFYDQDFSTTESLVKDPCALKIIHVFQMGVFLRYAGVVKISICGFCCKKSLPDPEGEAVFQSHDLSMLRMFETFYESAPQLVLMVTIMIQKGEIDPITLLKAFGSVAAISVSVTMYHRSLRSFLPNKDEQSWGSSVVYFLWNLLLIGPRVAAVALFASIFPCYIAAHFLCSWMVLFLCAWRLHTDFMESTGGERLYKATIGLIWYFSWFNVEKGSSKCKSTIYHIWIVLDIGILCGVWVWQMKKSPPYFHLPIDPYVIFAAKMSLYFSGLGLKVIYYKYCHPKRTAPGKMQDEVDLNLRCMPSSPPKPVPRINKRMRNLADNFY</sequence>
<name>A0ACC2FKY7_DALPE</name>
<protein>
    <submittedName>
        <fullName evidence="1">Uncharacterized protein</fullName>
    </submittedName>
</protein>
<dbReference type="Proteomes" id="UP001157502">
    <property type="component" value="Chromosome 26"/>
</dbReference>
<keyword evidence="2" id="KW-1185">Reference proteome</keyword>